<organism evidence="1 2">
    <name type="scientific">Halocaridina rubra</name>
    <name type="common">Hawaiian red shrimp</name>
    <dbReference type="NCBI Taxonomy" id="373956"/>
    <lineage>
        <taxon>Eukaryota</taxon>
        <taxon>Metazoa</taxon>
        <taxon>Ecdysozoa</taxon>
        <taxon>Arthropoda</taxon>
        <taxon>Crustacea</taxon>
        <taxon>Multicrustacea</taxon>
        <taxon>Malacostraca</taxon>
        <taxon>Eumalacostraca</taxon>
        <taxon>Eucarida</taxon>
        <taxon>Decapoda</taxon>
        <taxon>Pleocyemata</taxon>
        <taxon>Caridea</taxon>
        <taxon>Atyoidea</taxon>
        <taxon>Atyidae</taxon>
        <taxon>Halocaridina</taxon>
    </lineage>
</organism>
<feature type="non-terminal residue" evidence="1">
    <location>
        <position position="52"/>
    </location>
</feature>
<dbReference type="EMBL" id="JAXCGZ010020888">
    <property type="protein sequence ID" value="KAK7063286.1"/>
    <property type="molecule type" value="Genomic_DNA"/>
</dbReference>
<name>A0AAN8WPE4_HALRR</name>
<dbReference type="AlphaFoldDB" id="A0AAN8WPE4"/>
<dbReference type="InterPro" id="IPR032675">
    <property type="entry name" value="LRR_dom_sf"/>
</dbReference>
<protein>
    <submittedName>
        <fullName evidence="1">Uncharacterized protein</fullName>
    </submittedName>
</protein>
<dbReference type="Gene3D" id="3.80.10.10">
    <property type="entry name" value="Ribonuclease Inhibitor"/>
    <property type="match status" value="1"/>
</dbReference>
<accession>A0AAN8WPE4</accession>
<keyword evidence="2" id="KW-1185">Reference proteome</keyword>
<proteinExistence type="predicted"/>
<gene>
    <name evidence="1" type="ORF">SK128_000111</name>
</gene>
<evidence type="ECO:0000313" key="2">
    <source>
        <dbReference type="Proteomes" id="UP001381693"/>
    </source>
</evidence>
<evidence type="ECO:0000313" key="1">
    <source>
        <dbReference type="EMBL" id="KAK7063286.1"/>
    </source>
</evidence>
<dbReference type="Proteomes" id="UP001381693">
    <property type="component" value="Unassembled WGS sequence"/>
</dbReference>
<sequence>TFNNLMNLTFLELTRGNLTDIPGGAFDFAGDAFDHLLLQNNSISNITVGAFK</sequence>
<comment type="caution">
    <text evidence="1">The sequence shown here is derived from an EMBL/GenBank/DDBJ whole genome shotgun (WGS) entry which is preliminary data.</text>
</comment>
<reference evidence="1 2" key="1">
    <citation type="submission" date="2023-11" db="EMBL/GenBank/DDBJ databases">
        <title>Halocaridina rubra genome assembly.</title>
        <authorList>
            <person name="Smith C."/>
        </authorList>
    </citation>
    <scope>NUCLEOTIDE SEQUENCE [LARGE SCALE GENOMIC DNA]</scope>
    <source>
        <strain evidence="1">EP-1</strain>
        <tissue evidence="1">Whole</tissue>
    </source>
</reference>
<feature type="non-terminal residue" evidence="1">
    <location>
        <position position="1"/>
    </location>
</feature>
<dbReference type="SUPFAM" id="SSF52058">
    <property type="entry name" value="L domain-like"/>
    <property type="match status" value="1"/>
</dbReference>